<organism evidence="3 4">
    <name type="scientific">Hevea brasiliensis</name>
    <name type="common">Para rubber tree</name>
    <name type="synonym">Siphonia brasiliensis</name>
    <dbReference type="NCBI Taxonomy" id="3981"/>
    <lineage>
        <taxon>Eukaryota</taxon>
        <taxon>Viridiplantae</taxon>
        <taxon>Streptophyta</taxon>
        <taxon>Embryophyta</taxon>
        <taxon>Tracheophyta</taxon>
        <taxon>Spermatophyta</taxon>
        <taxon>Magnoliopsida</taxon>
        <taxon>eudicotyledons</taxon>
        <taxon>Gunneridae</taxon>
        <taxon>Pentapetalae</taxon>
        <taxon>rosids</taxon>
        <taxon>fabids</taxon>
        <taxon>Malpighiales</taxon>
        <taxon>Euphorbiaceae</taxon>
        <taxon>Crotonoideae</taxon>
        <taxon>Micrandreae</taxon>
        <taxon>Hevea</taxon>
    </lineage>
</organism>
<dbReference type="PROSITE" id="PS50802">
    <property type="entry name" value="OTU"/>
    <property type="match status" value="1"/>
</dbReference>
<gene>
    <name evidence="3" type="ORF">P3X46_014060</name>
</gene>
<evidence type="ECO:0000313" key="4">
    <source>
        <dbReference type="Proteomes" id="UP001174677"/>
    </source>
</evidence>
<dbReference type="InterPro" id="IPR003323">
    <property type="entry name" value="OTU_dom"/>
</dbReference>
<name>A0ABQ9M7S7_HEVBR</name>
<accession>A0ABQ9M7S7</accession>
<evidence type="ECO:0000313" key="3">
    <source>
        <dbReference type="EMBL" id="KAJ9175512.1"/>
    </source>
</evidence>
<evidence type="ECO:0000256" key="1">
    <source>
        <dbReference type="ARBA" id="ARBA00010407"/>
    </source>
</evidence>
<comment type="similarity">
    <text evidence="1">Belongs to the peptidase C85 family.</text>
</comment>
<comment type="caution">
    <text evidence="3">The sequence shown here is derived from an EMBL/GenBank/DDBJ whole genome shotgun (WGS) entry which is preliminary data.</text>
</comment>
<dbReference type="InterPro" id="IPR050704">
    <property type="entry name" value="Peptidase_C85-like"/>
</dbReference>
<keyword evidence="4" id="KW-1185">Reference proteome</keyword>
<dbReference type="PANTHER" id="PTHR12419:SF90">
    <property type="entry name" value="OS02G0819500 PROTEIN"/>
    <property type="match status" value="1"/>
</dbReference>
<dbReference type="PANTHER" id="PTHR12419">
    <property type="entry name" value="OTU DOMAIN CONTAINING PROTEIN"/>
    <property type="match status" value="1"/>
</dbReference>
<dbReference type="Pfam" id="PF02338">
    <property type="entry name" value="OTU"/>
    <property type="match status" value="1"/>
</dbReference>
<proteinExistence type="inferred from homology"/>
<protein>
    <recommendedName>
        <fullName evidence="2">OTU domain-containing protein</fullName>
    </recommendedName>
</protein>
<dbReference type="Proteomes" id="UP001174677">
    <property type="component" value="Chromosome 8"/>
</dbReference>
<dbReference type="CDD" id="cd22751">
    <property type="entry name" value="OTU_plant_OTU9-like"/>
    <property type="match status" value="1"/>
</dbReference>
<sequence>MKMIVHGQDPDVSRWGLYTLIDVCALPSSGPCNSVTQYDIDDCQVGYVVEGYNEAGHTNNVENDAVIAHALQEELSQIAAAEASGLHKPGQESILEQAWLASPGKCNGYEDQNDHHRKNKMDDAECSKKEAHDFTKCESEECDDILNSFSYPNAGEESIRMEEGSHSLEIADESTLDGEVGMRLNQMVPVPHVPKINGEIPSEDEEISDHQRLLDRLKAYNLVENKVQGDGNCQFRALSDQLYRSSERHKVVRDCVLSQLKSYPQMYEGYVPMAYGDYLEKMSNTGEWGDHVTLQAAADSYGVKIFVVTSFKDTCYIEILPFVKKSERVIFLSFWAEVHYNSIYPGRELPLYETNKKKKWWILGS</sequence>
<dbReference type="SUPFAM" id="SSF54001">
    <property type="entry name" value="Cysteine proteinases"/>
    <property type="match status" value="1"/>
</dbReference>
<dbReference type="Gene3D" id="3.90.70.80">
    <property type="match status" value="1"/>
</dbReference>
<dbReference type="EMBL" id="JARPOI010000008">
    <property type="protein sequence ID" value="KAJ9175512.1"/>
    <property type="molecule type" value="Genomic_DNA"/>
</dbReference>
<dbReference type="InterPro" id="IPR038765">
    <property type="entry name" value="Papain-like_cys_pep_sf"/>
</dbReference>
<evidence type="ECO:0000259" key="2">
    <source>
        <dbReference type="PROSITE" id="PS50802"/>
    </source>
</evidence>
<reference evidence="3 4" key="1">
    <citation type="journal article" date="2023" name="Plant Biotechnol. J.">
        <title>Chromosome-level wild Hevea brasiliensis genome provides new tools for genomic-assisted breeding and valuable loci to elevate rubber yield.</title>
        <authorList>
            <person name="Cheng H."/>
            <person name="Song X."/>
            <person name="Hu Y."/>
            <person name="Wu T."/>
            <person name="Yang Q."/>
            <person name="An Z."/>
            <person name="Feng S."/>
            <person name="Deng Z."/>
            <person name="Wu W."/>
            <person name="Zeng X."/>
            <person name="Tu M."/>
            <person name="Wang X."/>
            <person name="Huang H."/>
        </authorList>
    </citation>
    <scope>NUCLEOTIDE SEQUENCE [LARGE SCALE GENOMIC DNA]</scope>
    <source>
        <strain evidence="3">MT/VB/25A 57/8</strain>
    </source>
</reference>
<feature type="domain" description="OTU" evidence="2">
    <location>
        <begin position="222"/>
        <end position="346"/>
    </location>
</feature>